<feature type="domain" description="Anti-bacteriophage protein A/HamA C-terminal" evidence="1">
    <location>
        <begin position="22"/>
        <end position="131"/>
    </location>
</feature>
<comment type="caution">
    <text evidence="2">The sequence shown here is derived from an EMBL/GenBank/DDBJ whole genome shotgun (WGS) entry which is preliminary data.</text>
</comment>
<organism evidence="2 3">
    <name type="scientific">Listeria grandensis FSL F6-0971</name>
    <dbReference type="NCBI Taxonomy" id="1265819"/>
    <lineage>
        <taxon>Bacteria</taxon>
        <taxon>Bacillati</taxon>
        <taxon>Bacillota</taxon>
        <taxon>Bacilli</taxon>
        <taxon>Bacillales</taxon>
        <taxon>Listeriaceae</taxon>
        <taxon>Listeria</taxon>
    </lineage>
</organism>
<dbReference type="Proteomes" id="UP000019253">
    <property type="component" value="Unassembled WGS sequence"/>
</dbReference>
<dbReference type="InterPro" id="IPR014976">
    <property type="entry name" value="AbpA_HamA_C"/>
</dbReference>
<dbReference type="Pfam" id="PF08878">
    <property type="entry name" value="HamA"/>
    <property type="match status" value="1"/>
</dbReference>
<dbReference type="OrthoDB" id="5115021at2"/>
<evidence type="ECO:0000313" key="2">
    <source>
        <dbReference type="EMBL" id="EUJ24631.1"/>
    </source>
</evidence>
<evidence type="ECO:0000313" key="3">
    <source>
        <dbReference type="Proteomes" id="UP000019253"/>
    </source>
</evidence>
<accession>W7BNM0</accession>
<name>W7BNM0_9LIST</name>
<sequence length="134" mass="15672">MDDCFNSNYIVREKYSIHVIEIKAFDSKLENYIDEHFVSVCKGRNSDWKIEHVKKEVRSFYEKKSIKTRYGATAEFFIHLYLKSLGYLQECMFLNLEENSIKKGFDGFYSKGSEPWIMESKSGSINTAGISHVK</sequence>
<dbReference type="EMBL" id="AODD01000002">
    <property type="protein sequence ID" value="EUJ24631.1"/>
    <property type="molecule type" value="Genomic_DNA"/>
</dbReference>
<gene>
    <name evidence="2" type="ORF">PGRAN_01980</name>
</gene>
<dbReference type="AlphaFoldDB" id="W7BNM0"/>
<evidence type="ECO:0000259" key="1">
    <source>
        <dbReference type="Pfam" id="PF08878"/>
    </source>
</evidence>
<proteinExistence type="predicted"/>
<reference evidence="2 3" key="1">
    <citation type="journal article" date="2014" name="Int. J. Syst. Evol. Microbiol.">
        <title>Listeria floridensis sp. nov., Listeria aquatica sp. nov., Listeria cornellensis sp. nov., Listeria riparia sp. nov. and Listeria grandensis sp. nov., from agricultural and natural environments.</title>
        <authorList>
            <person name="den Bakker H.C."/>
            <person name="Warchocki S."/>
            <person name="Wright E.M."/>
            <person name="Allred A.F."/>
            <person name="Ahlstrom C."/>
            <person name="Manuel C.S."/>
            <person name="Stasiewicz M.J."/>
            <person name="Burrell A."/>
            <person name="Roof S."/>
            <person name="Strawn L."/>
            <person name="Fortes E.D."/>
            <person name="Nightingale K.K."/>
            <person name="Kephart D."/>
            <person name="Wiedmann M."/>
        </authorList>
    </citation>
    <scope>NUCLEOTIDE SEQUENCE [LARGE SCALE GENOMIC DNA]</scope>
    <source>
        <strain evidence="3">FSL F6-971</strain>
    </source>
</reference>
<dbReference type="RefSeq" id="WP_051998380.1">
    <property type="nucleotide sequence ID" value="NZ_AODD01000002.1"/>
</dbReference>
<dbReference type="STRING" id="1265819.PGRAN_01980"/>
<keyword evidence="3" id="KW-1185">Reference proteome</keyword>
<protein>
    <recommendedName>
        <fullName evidence="1">Anti-bacteriophage protein A/HamA C-terminal domain-containing protein</fullName>
    </recommendedName>
</protein>